<comment type="caution">
    <text evidence="2">The sequence shown here is derived from an EMBL/GenBank/DDBJ whole genome shotgun (WGS) entry which is preliminary data.</text>
</comment>
<dbReference type="Proteomes" id="UP001150569">
    <property type="component" value="Unassembled WGS sequence"/>
</dbReference>
<evidence type="ECO:0000256" key="1">
    <source>
        <dbReference type="SAM" id="MobiDB-lite"/>
    </source>
</evidence>
<reference evidence="2" key="1">
    <citation type="submission" date="2022-07" db="EMBL/GenBank/DDBJ databases">
        <title>Phylogenomic reconstructions and comparative analyses of Kickxellomycotina fungi.</title>
        <authorList>
            <person name="Reynolds N.K."/>
            <person name="Stajich J.E."/>
            <person name="Barry K."/>
            <person name="Grigoriev I.V."/>
            <person name="Crous P."/>
            <person name="Smith M.E."/>
        </authorList>
    </citation>
    <scope>NUCLEOTIDE SEQUENCE</scope>
    <source>
        <strain evidence="2">RSA 861</strain>
    </source>
</reference>
<keyword evidence="3" id="KW-1185">Reference proteome</keyword>
<feature type="region of interest" description="Disordered" evidence="1">
    <location>
        <begin position="142"/>
        <end position="166"/>
    </location>
</feature>
<sequence length="166" mass="17702">MTNSLATEVASLDAFTQSALTPQATFGRDASRRARLVHADRAPGTHLHTVVYRFPVTAEDANGQGVMDEAALARLNDDLSSIAMHWLQDPADATSVSTTMTTQMAELPPIGISIDLAITVVGYQGAFLYTTTQVHTVPDGAAEPPRTLGHLTHSKFAPGRVPHSKL</sequence>
<dbReference type="EMBL" id="JANBPT010000172">
    <property type="protein sequence ID" value="KAJ1926384.1"/>
    <property type="molecule type" value="Genomic_DNA"/>
</dbReference>
<organism evidence="2 3">
    <name type="scientific">Tieghemiomyces parasiticus</name>
    <dbReference type="NCBI Taxonomy" id="78921"/>
    <lineage>
        <taxon>Eukaryota</taxon>
        <taxon>Fungi</taxon>
        <taxon>Fungi incertae sedis</taxon>
        <taxon>Zoopagomycota</taxon>
        <taxon>Kickxellomycotina</taxon>
        <taxon>Dimargaritomycetes</taxon>
        <taxon>Dimargaritales</taxon>
        <taxon>Dimargaritaceae</taxon>
        <taxon>Tieghemiomyces</taxon>
    </lineage>
</organism>
<dbReference type="AlphaFoldDB" id="A0A9W8ACH7"/>
<dbReference type="Gene3D" id="3.10.129.10">
    <property type="entry name" value="Hotdog Thioesterase"/>
    <property type="match status" value="1"/>
</dbReference>
<dbReference type="OrthoDB" id="5595513at2759"/>
<protein>
    <submittedName>
        <fullName evidence="2">Uncharacterized protein</fullName>
    </submittedName>
</protein>
<evidence type="ECO:0000313" key="3">
    <source>
        <dbReference type="Proteomes" id="UP001150569"/>
    </source>
</evidence>
<proteinExistence type="predicted"/>
<name>A0A9W8ACH7_9FUNG</name>
<gene>
    <name evidence="2" type="ORF">IWQ60_003828</name>
</gene>
<evidence type="ECO:0000313" key="2">
    <source>
        <dbReference type="EMBL" id="KAJ1926384.1"/>
    </source>
</evidence>
<accession>A0A9W8ACH7</accession>